<dbReference type="AlphaFoldDB" id="A0A482VDV6"/>
<evidence type="ECO:0000313" key="13">
    <source>
        <dbReference type="Proteomes" id="UP000292052"/>
    </source>
</evidence>
<dbReference type="GO" id="GO:0050660">
    <property type="term" value="F:flavin adenine dinucleotide binding"/>
    <property type="evidence" value="ECO:0007669"/>
    <property type="project" value="InterPro"/>
</dbReference>
<evidence type="ECO:0000256" key="1">
    <source>
        <dbReference type="ARBA" id="ARBA00001917"/>
    </source>
</evidence>
<dbReference type="PANTHER" id="PTHR11082:SF31">
    <property type="entry name" value="TRNA-DIHYDROURIDINE(20A_20B) SYNTHASE [NAD(P)+]-LIKE"/>
    <property type="match status" value="1"/>
</dbReference>
<keyword evidence="6" id="KW-0521">NADP</keyword>
<proteinExistence type="predicted"/>
<keyword evidence="5" id="KW-0819">tRNA processing</keyword>
<dbReference type="OrthoDB" id="9977870at2759"/>
<evidence type="ECO:0000256" key="7">
    <source>
        <dbReference type="ARBA" id="ARBA00023002"/>
    </source>
</evidence>
<organism evidence="12 13">
    <name type="scientific">Asbolus verrucosus</name>
    <name type="common">Desert ironclad beetle</name>
    <dbReference type="NCBI Taxonomy" id="1661398"/>
    <lineage>
        <taxon>Eukaryota</taxon>
        <taxon>Metazoa</taxon>
        <taxon>Ecdysozoa</taxon>
        <taxon>Arthropoda</taxon>
        <taxon>Hexapoda</taxon>
        <taxon>Insecta</taxon>
        <taxon>Pterygota</taxon>
        <taxon>Neoptera</taxon>
        <taxon>Endopterygota</taxon>
        <taxon>Coleoptera</taxon>
        <taxon>Polyphaga</taxon>
        <taxon>Cucujiformia</taxon>
        <taxon>Tenebrionidae</taxon>
        <taxon>Pimeliinae</taxon>
        <taxon>Asbolus</taxon>
    </lineage>
</organism>
<keyword evidence="8" id="KW-0520">NAD</keyword>
<dbReference type="Gene3D" id="3.20.20.70">
    <property type="entry name" value="Aldolase class I"/>
    <property type="match status" value="1"/>
</dbReference>
<comment type="caution">
    <text evidence="12">The sequence shown here is derived from an EMBL/GenBank/DDBJ whole genome shotgun (WGS) entry which is preliminary data.</text>
</comment>
<accession>A0A482VDV6</accession>
<dbReference type="GO" id="GO:0102266">
    <property type="term" value="F:tRNA-dihydrouridine20a synthase activity"/>
    <property type="evidence" value="ECO:0007669"/>
    <property type="project" value="UniProtKB-ARBA"/>
</dbReference>
<reference evidence="12 13" key="1">
    <citation type="submission" date="2017-03" db="EMBL/GenBank/DDBJ databases">
        <title>Genome of the blue death feigning beetle - Asbolus verrucosus.</title>
        <authorList>
            <person name="Rider S.D."/>
        </authorList>
    </citation>
    <scope>NUCLEOTIDE SEQUENCE [LARGE SCALE GENOMIC DNA]</scope>
    <source>
        <strain evidence="12">Butters</strain>
        <tissue evidence="12">Head and leg muscle</tissue>
    </source>
</reference>
<dbReference type="SUPFAM" id="SSF51395">
    <property type="entry name" value="FMN-linked oxidoreductases"/>
    <property type="match status" value="1"/>
</dbReference>
<keyword evidence="13" id="KW-1185">Reference proteome</keyword>
<dbReference type="FunFam" id="3.20.20.70:FF:000159">
    <property type="entry name" value="tRNA-dihydrouridine synthase 4"/>
    <property type="match status" value="1"/>
</dbReference>
<keyword evidence="2" id="KW-0285">Flavoprotein</keyword>
<dbReference type="STRING" id="1661398.A0A482VDV6"/>
<keyword evidence="4" id="KW-0507">mRNA processing</keyword>
<keyword evidence="7" id="KW-0560">Oxidoreductase</keyword>
<dbReference type="PROSITE" id="PS01136">
    <property type="entry name" value="UPF0034"/>
    <property type="match status" value="1"/>
</dbReference>
<dbReference type="CDD" id="cd02801">
    <property type="entry name" value="DUS_like_FMN"/>
    <property type="match status" value="1"/>
</dbReference>
<evidence type="ECO:0000256" key="6">
    <source>
        <dbReference type="ARBA" id="ARBA00022857"/>
    </source>
</evidence>
<keyword evidence="3" id="KW-0288">FMN</keyword>
<dbReference type="Pfam" id="PF01207">
    <property type="entry name" value="Dus"/>
    <property type="match status" value="1"/>
</dbReference>
<dbReference type="GO" id="GO:0102267">
    <property type="term" value="F:tRNA-dihydrouridine20b synthase activity"/>
    <property type="evidence" value="ECO:0007669"/>
    <property type="project" value="UniProtKB-ARBA"/>
</dbReference>
<dbReference type="InterPro" id="IPR018517">
    <property type="entry name" value="tRNA_hU_synthase_CS"/>
</dbReference>
<dbReference type="InterPro" id="IPR013785">
    <property type="entry name" value="Aldolase_TIM"/>
</dbReference>
<evidence type="ECO:0000256" key="5">
    <source>
        <dbReference type="ARBA" id="ARBA00022694"/>
    </source>
</evidence>
<dbReference type="EMBL" id="QDEB01113164">
    <property type="protein sequence ID" value="RZB41533.1"/>
    <property type="molecule type" value="Genomic_DNA"/>
</dbReference>
<gene>
    <name evidence="12" type="ORF">BDFB_010763</name>
</gene>
<evidence type="ECO:0000256" key="9">
    <source>
        <dbReference type="ARBA" id="ARBA00071722"/>
    </source>
</evidence>
<evidence type="ECO:0000256" key="4">
    <source>
        <dbReference type="ARBA" id="ARBA00022664"/>
    </source>
</evidence>
<evidence type="ECO:0000256" key="8">
    <source>
        <dbReference type="ARBA" id="ARBA00023027"/>
    </source>
</evidence>
<dbReference type="Proteomes" id="UP000292052">
    <property type="component" value="Unassembled WGS sequence"/>
</dbReference>
<dbReference type="GO" id="GO:0006397">
    <property type="term" value="P:mRNA processing"/>
    <property type="evidence" value="ECO:0007669"/>
    <property type="project" value="UniProtKB-KW"/>
</dbReference>
<feature type="non-terminal residue" evidence="12">
    <location>
        <position position="396"/>
    </location>
</feature>
<evidence type="ECO:0000259" key="11">
    <source>
        <dbReference type="Pfam" id="PF01207"/>
    </source>
</evidence>
<sequence>MEKNRIDVMEIFQNKEIVKICAPMVRYSKLQFRNLVRSYGCDLCYTPMILADSFCKSPKARANEFTTNLNDAPLITQFAANTVHDFVGAAHLVSPYCNGVDLNCGCPQRWAKQQGLGCIMLDKPELIYDIIRQCKNTISKPFTVSVKMRLWKDVRKSVEICKQLENCGVSYLTVHGRTPDQLTGEVNEEALKLISDSVHVPVVANGGVKSLEDCFNLIKATSCKGVMVANGLLTNPTLFTGTTSTPIDCVQKWLNICYNTTFDDEQYNKIVDHTIPEKPNHLTFQCFHHHLVFMLEKILTKKEKRVFNNLQSFSRVLGFIKDKFGVVPEVFDREEFSRTCLLDLDYNKRDEVYIKLKPEGEHDDEFNLFYDYNSKGNYFKSKVKEECDWSDIFLEN</sequence>
<evidence type="ECO:0000256" key="10">
    <source>
        <dbReference type="ARBA" id="ARBA00078338"/>
    </source>
</evidence>
<dbReference type="PANTHER" id="PTHR11082">
    <property type="entry name" value="TRNA-DIHYDROURIDINE SYNTHASE"/>
    <property type="match status" value="1"/>
</dbReference>
<evidence type="ECO:0000313" key="12">
    <source>
        <dbReference type="EMBL" id="RZB41533.1"/>
    </source>
</evidence>
<feature type="domain" description="DUS-like FMN-binding" evidence="11">
    <location>
        <begin position="21"/>
        <end position="278"/>
    </location>
</feature>
<evidence type="ECO:0000256" key="3">
    <source>
        <dbReference type="ARBA" id="ARBA00022643"/>
    </source>
</evidence>
<evidence type="ECO:0000256" key="2">
    <source>
        <dbReference type="ARBA" id="ARBA00022630"/>
    </source>
</evidence>
<name>A0A482VDV6_ASBVE</name>
<comment type="cofactor">
    <cofactor evidence="1">
        <name>FMN</name>
        <dbReference type="ChEBI" id="CHEBI:58210"/>
    </cofactor>
</comment>
<protein>
    <recommendedName>
        <fullName evidence="9">tRNA-dihydrouridine(20a/20b) synthase [NAD(P)+]</fullName>
    </recommendedName>
    <alternativeName>
        <fullName evidence="10">tRNA-dihydrouridine synthase 4</fullName>
    </alternativeName>
</protein>
<dbReference type="InterPro" id="IPR035587">
    <property type="entry name" value="DUS-like_FMN-bd"/>
</dbReference>